<protein>
    <recommendedName>
        <fullName evidence="2">Retinoblastoma-associated protein C-terminal domain-containing protein</fullName>
    </recommendedName>
</protein>
<feature type="region of interest" description="Disordered" evidence="1">
    <location>
        <begin position="105"/>
        <end position="150"/>
    </location>
</feature>
<dbReference type="GO" id="GO:0005667">
    <property type="term" value="C:transcription regulator complex"/>
    <property type="evidence" value="ECO:0007669"/>
    <property type="project" value="TreeGrafter"/>
</dbReference>
<evidence type="ECO:0000313" key="4">
    <source>
        <dbReference type="Proteomes" id="UP001195483"/>
    </source>
</evidence>
<gene>
    <name evidence="3" type="ORF">CHS0354_020982</name>
</gene>
<evidence type="ECO:0000259" key="2">
    <source>
        <dbReference type="SMART" id="SM01369"/>
    </source>
</evidence>
<dbReference type="GO" id="GO:0030154">
    <property type="term" value="P:cell differentiation"/>
    <property type="evidence" value="ECO:0007669"/>
    <property type="project" value="TreeGrafter"/>
</dbReference>
<accession>A0AAE0SZH1</accession>
<dbReference type="GO" id="GO:0006357">
    <property type="term" value="P:regulation of transcription by RNA polymerase II"/>
    <property type="evidence" value="ECO:0007669"/>
    <property type="project" value="InterPro"/>
</dbReference>
<feature type="domain" description="Retinoblastoma-associated protein C-terminal" evidence="2">
    <location>
        <begin position="19"/>
        <end position="150"/>
    </location>
</feature>
<reference evidence="3" key="3">
    <citation type="submission" date="2023-05" db="EMBL/GenBank/DDBJ databases">
        <authorList>
            <person name="Smith C.H."/>
        </authorList>
    </citation>
    <scope>NUCLEOTIDE SEQUENCE</scope>
    <source>
        <strain evidence="3">CHS0354</strain>
        <tissue evidence="3">Mantle</tissue>
    </source>
</reference>
<dbReference type="SMART" id="SM01369">
    <property type="entry name" value="Rb_C"/>
    <property type="match status" value="1"/>
</dbReference>
<name>A0AAE0SZH1_9BIVA</name>
<dbReference type="PANTHER" id="PTHR13742">
    <property type="entry name" value="RETINOBLASTOMA-ASSOCIATED PROTEIN RB -RELATED"/>
    <property type="match status" value="1"/>
</dbReference>
<dbReference type="InterPro" id="IPR028309">
    <property type="entry name" value="RB_fam"/>
</dbReference>
<reference evidence="3" key="1">
    <citation type="journal article" date="2021" name="Genome Biol. Evol.">
        <title>A High-Quality Reference Genome for a Parasitic Bivalve with Doubly Uniparental Inheritance (Bivalvia: Unionida).</title>
        <authorList>
            <person name="Smith C.H."/>
        </authorList>
    </citation>
    <scope>NUCLEOTIDE SEQUENCE</scope>
    <source>
        <strain evidence="3">CHS0354</strain>
    </source>
</reference>
<proteinExistence type="predicted"/>
<dbReference type="Proteomes" id="UP001195483">
    <property type="component" value="Unassembled WGS sequence"/>
</dbReference>
<organism evidence="3 4">
    <name type="scientific">Potamilus streckersoni</name>
    <dbReference type="NCBI Taxonomy" id="2493646"/>
    <lineage>
        <taxon>Eukaryota</taxon>
        <taxon>Metazoa</taxon>
        <taxon>Spiralia</taxon>
        <taxon>Lophotrochozoa</taxon>
        <taxon>Mollusca</taxon>
        <taxon>Bivalvia</taxon>
        <taxon>Autobranchia</taxon>
        <taxon>Heteroconchia</taxon>
        <taxon>Palaeoheterodonta</taxon>
        <taxon>Unionida</taxon>
        <taxon>Unionoidea</taxon>
        <taxon>Unionidae</taxon>
        <taxon>Ambleminae</taxon>
        <taxon>Lampsilini</taxon>
        <taxon>Potamilus</taxon>
    </lineage>
</organism>
<keyword evidence="4" id="KW-1185">Reference proteome</keyword>
<dbReference type="GO" id="GO:0000977">
    <property type="term" value="F:RNA polymerase II transcription regulatory region sequence-specific DNA binding"/>
    <property type="evidence" value="ECO:0007669"/>
    <property type="project" value="TreeGrafter"/>
</dbReference>
<dbReference type="PANTHER" id="PTHR13742:SF17">
    <property type="entry name" value="RE32990P-RELATED"/>
    <property type="match status" value="1"/>
</dbReference>
<dbReference type="AlphaFoldDB" id="A0AAE0SZH1"/>
<dbReference type="InterPro" id="IPR015030">
    <property type="entry name" value="RB_C"/>
</dbReference>
<reference evidence="3" key="2">
    <citation type="journal article" date="2021" name="Genome Biol. Evol.">
        <title>Developing a high-quality reference genome for a parasitic bivalve with doubly uniparental inheritance (Bivalvia: Unionida).</title>
        <authorList>
            <person name="Smith C.H."/>
        </authorList>
    </citation>
    <scope>NUCLEOTIDE SEQUENCE</scope>
    <source>
        <strain evidence="3">CHS0354</strain>
        <tissue evidence="3">Mantle</tissue>
    </source>
</reference>
<dbReference type="GO" id="GO:2000134">
    <property type="term" value="P:negative regulation of G1/S transition of mitotic cell cycle"/>
    <property type="evidence" value="ECO:0007669"/>
    <property type="project" value="TreeGrafter"/>
</dbReference>
<comment type="caution">
    <text evidence="3">The sequence shown here is derived from an EMBL/GenBank/DDBJ whole genome shotgun (WGS) entry which is preliminary data.</text>
</comment>
<sequence>MGKRLHVITRNMDKRLHVMTWIMDAPLLSPLPPIRSHNTSPRRVSSKYSIFISPHKTSGSIPNSPIGKNGLSYSFNKSPAKNLRAINNMIRMGDKNRFAGKRLLQIDQDEESGESPPKKVSQPFFMHRLQSVNTERQMHETNSGIGRSNT</sequence>
<evidence type="ECO:0000256" key="1">
    <source>
        <dbReference type="SAM" id="MobiDB-lite"/>
    </source>
</evidence>
<dbReference type="GO" id="GO:0000785">
    <property type="term" value="C:chromatin"/>
    <property type="evidence" value="ECO:0007669"/>
    <property type="project" value="TreeGrafter"/>
</dbReference>
<evidence type="ECO:0000313" key="3">
    <source>
        <dbReference type="EMBL" id="KAK3600589.1"/>
    </source>
</evidence>
<dbReference type="EMBL" id="JAEAOA010001286">
    <property type="protein sequence ID" value="KAK3600589.1"/>
    <property type="molecule type" value="Genomic_DNA"/>
</dbReference>
<feature type="compositionally biased region" description="Polar residues" evidence="1">
    <location>
        <begin position="130"/>
        <end position="150"/>
    </location>
</feature>